<dbReference type="InterPro" id="IPR007627">
    <property type="entry name" value="RNA_pol_sigma70_r2"/>
</dbReference>
<evidence type="ECO:0000256" key="2">
    <source>
        <dbReference type="ARBA" id="ARBA00023015"/>
    </source>
</evidence>
<keyword evidence="8" id="KW-1185">Reference proteome</keyword>
<dbReference type="InterPro" id="IPR013249">
    <property type="entry name" value="RNA_pol_sigma70_r4_t2"/>
</dbReference>
<dbReference type="CDD" id="cd06171">
    <property type="entry name" value="Sigma70_r4"/>
    <property type="match status" value="1"/>
</dbReference>
<dbReference type="Proteomes" id="UP000601768">
    <property type="component" value="Unassembled WGS sequence"/>
</dbReference>
<dbReference type="PANTHER" id="PTHR43133:SF63">
    <property type="entry name" value="RNA POLYMERASE SIGMA FACTOR FECI-RELATED"/>
    <property type="match status" value="1"/>
</dbReference>
<accession>A0A8J6M1N0</accession>
<dbReference type="InterPro" id="IPR039425">
    <property type="entry name" value="RNA_pol_sigma-70-like"/>
</dbReference>
<sequence>MHNNNQPDSLTQSISDDGYKELFSSSHWKLKKALSRFLSPSDAEEVIQESFVTLLEQCKQQKPDNPQAFVFRVARNIAISRLRNQAVRRRFLDKEINQIDVIEPQENLQDSMADDQHKAKLLAAIDQLPPVCRQVFVLKKIHGYSHKEIAEQMQISVKTVENHLAKGMKACLFAFRPAASDTSLNRMKADK</sequence>
<proteinExistence type="inferred from homology"/>
<dbReference type="GO" id="GO:0016987">
    <property type="term" value="F:sigma factor activity"/>
    <property type="evidence" value="ECO:0007669"/>
    <property type="project" value="UniProtKB-KW"/>
</dbReference>
<feature type="domain" description="RNA polymerase sigma-70 region 2" evidence="5">
    <location>
        <begin position="30"/>
        <end position="86"/>
    </location>
</feature>
<dbReference type="RefSeq" id="WP_186506048.1">
    <property type="nucleotide sequence ID" value="NZ_JACNEP010000004.1"/>
</dbReference>
<dbReference type="GO" id="GO:0006352">
    <property type="term" value="P:DNA-templated transcription initiation"/>
    <property type="evidence" value="ECO:0007669"/>
    <property type="project" value="InterPro"/>
</dbReference>
<evidence type="ECO:0000313" key="8">
    <source>
        <dbReference type="Proteomes" id="UP000601768"/>
    </source>
</evidence>
<dbReference type="GO" id="GO:0003677">
    <property type="term" value="F:DNA binding"/>
    <property type="evidence" value="ECO:0007669"/>
    <property type="project" value="InterPro"/>
</dbReference>
<protein>
    <submittedName>
        <fullName evidence="7">Sigma-70 family RNA polymerase sigma factor</fullName>
    </submittedName>
</protein>
<dbReference type="Pfam" id="PF08281">
    <property type="entry name" value="Sigma70_r4_2"/>
    <property type="match status" value="1"/>
</dbReference>
<feature type="domain" description="RNA polymerase sigma factor 70 region 4 type 2" evidence="6">
    <location>
        <begin position="120"/>
        <end position="171"/>
    </location>
</feature>
<evidence type="ECO:0000256" key="4">
    <source>
        <dbReference type="ARBA" id="ARBA00023163"/>
    </source>
</evidence>
<evidence type="ECO:0000256" key="1">
    <source>
        <dbReference type="ARBA" id="ARBA00010641"/>
    </source>
</evidence>
<keyword evidence="4" id="KW-0804">Transcription</keyword>
<dbReference type="Gene3D" id="1.10.10.10">
    <property type="entry name" value="Winged helix-like DNA-binding domain superfamily/Winged helix DNA-binding domain"/>
    <property type="match status" value="1"/>
</dbReference>
<evidence type="ECO:0000313" key="7">
    <source>
        <dbReference type="EMBL" id="MBC3765577.1"/>
    </source>
</evidence>
<keyword evidence="2" id="KW-0805">Transcription regulation</keyword>
<organism evidence="7 8">
    <name type="scientific">Neptunicella marina</name>
    <dbReference type="NCBI Taxonomy" id="2125989"/>
    <lineage>
        <taxon>Bacteria</taxon>
        <taxon>Pseudomonadati</taxon>
        <taxon>Pseudomonadota</taxon>
        <taxon>Gammaproteobacteria</taxon>
        <taxon>Alteromonadales</taxon>
        <taxon>Alteromonadaceae</taxon>
        <taxon>Neptunicella</taxon>
    </lineage>
</organism>
<name>A0A8J6M1N0_9ALTE</name>
<dbReference type="PANTHER" id="PTHR43133">
    <property type="entry name" value="RNA POLYMERASE ECF-TYPE SIGMA FACTO"/>
    <property type="match status" value="1"/>
</dbReference>
<dbReference type="NCBIfam" id="TIGR02937">
    <property type="entry name" value="sigma70-ECF"/>
    <property type="match status" value="1"/>
</dbReference>
<evidence type="ECO:0000259" key="5">
    <source>
        <dbReference type="Pfam" id="PF04542"/>
    </source>
</evidence>
<dbReference type="InterPro" id="IPR013324">
    <property type="entry name" value="RNA_pol_sigma_r3/r4-like"/>
</dbReference>
<dbReference type="InterPro" id="IPR013325">
    <property type="entry name" value="RNA_pol_sigma_r2"/>
</dbReference>
<comment type="caution">
    <text evidence="7">The sequence shown here is derived from an EMBL/GenBank/DDBJ whole genome shotgun (WGS) entry which is preliminary data.</text>
</comment>
<dbReference type="SUPFAM" id="SSF88946">
    <property type="entry name" value="Sigma2 domain of RNA polymerase sigma factors"/>
    <property type="match status" value="1"/>
</dbReference>
<dbReference type="Gene3D" id="1.10.1740.10">
    <property type="match status" value="1"/>
</dbReference>
<dbReference type="Pfam" id="PF04542">
    <property type="entry name" value="Sigma70_r2"/>
    <property type="match status" value="1"/>
</dbReference>
<dbReference type="SUPFAM" id="SSF88659">
    <property type="entry name" value="Sigma3 and sigma4 domains of RNA polymerase sigma factors"/>
    <property type="match status" value="1"/>
</dbReference>
<dbReference type="InterPro" id="IPR036388">
    <property type="entry name" value="WH-like_DNA-bd_sf"/>
</dbReference>
<gene>
    <name evidence="7" type="ORF">H8B19_06795</name>
</gene>
<dbReference type="AlphaFoldDB" id="A0A8J6M1N0"/>
<dbReference type="InterPro" id="IPR014284">
    <property type="entry name" value="RNA_pol_sigma-70_dom"/>
</dbReference>
<evidence type="ECO:0000259" key="6">
    <source>
        <dbReference type="Pfam" id="PF08281"/>
    </source>
</evidence>
<dbReference type="EMBL" id="JACNEP010000004">
    <property type="protein sequence ID" value="MBC3765577.1"/>
    <property type="molecule type" value="Genomic_DNA"/>
</dbReference>
<evidence type="ECO:0000256" key="3">
    <source>
        <dbReference type="ARBA" id="ARBA00023082"/>
    </source>
</evidence>
<reference evidence="7" key="1">
    <citation type="journal article" date="2018" name="Int. J. Syst. Evol. Microbiol.">
        <title>Neptunicella marina gen. nov., sp. nov., isolated from surface seawater.</title>
        <authorList>
            <person name="Liu X."/>
            <person name="Lai Q."/>
            <person name="Du Y."/>
            <person name="Zhang X."/>
            <person name="Liu Z."/>
            <person name="Sun F."/>
            <person name="Shao Z."/>
        </authorList>
    </citation>
    <scope>NUCLEOTIDE SEQUENCE</scope>
    <source>
        <strain evidence="7">S27-2</strain>
    </source>
</reference>
<reference evidence="7" key="2">
    <citation type="submission" date="2020-08" db="EMBL/GenBank/DDBJ databases">
        <authorList>
            <person name="Lai Q."/>
        </authorList>
    </citation>
    <scope>NUCLEOTIDE SEQUENCE</scope>
    <source>
        <strain evidence="7">S27-2</strain>
    </source>
</reference>
<keyword evidence="3" id="KW-0731">Sigma factor</keyword>
<comment type="similarity">
    <text evidence="1">Belongs to the sigma-70 factor family. ECF subfamily.</text>
</comment>